<organism evidence="3 4">
    <name type="scientific">Pseudoalteromonas marina</name>
    <dbReference type="NCBI Taxonomy" id="267375"/>
    <lineage>
        <taxon>Bacteria</taxon>
        <taxon>Pseudomonadati</taxon>
        <taxon>Pseudomonadota</taxon>
        <taxon>Gammaproteobacteria</taxon>
        <taxon>Alteromonadales</taxon>
        <taxon>Pseudoalteromonadaceae</taxon>
        <taxon>Pseudoalteromonas</taxon>
    </lineage>
</organism>
<sequence length="376" mass="40985">MNTFQSIYKEGEWQTSLPKKSDAALVFAFGDRHVMATSHMLSQLKSSFPEAEILGCSTSGEIQGSEIHDKSIALTAVHFEKSHVIAKSDNISNYADSSSLGAALVNQLDHNGLRYVFVVSDGQLINGSELIESITGALPKNVLVTGGLAGDQARFKETIVWHNDNVTKGLVVLVGFYGEKLNISHGTMGGWKPFGPIREITKSTKNTLYEIDHSPSLELYKTMLGEYADGLPSSALLFPLSMQEVGEEQSVVRTILSIDEDKKSMTFAGNLPEGAKCQLMRANYENLIDGAQQAGEAAIQMMGSNQPSLALLVSCVGRRMILDQLIEEELETIADLLPENCTRTGFYSYGELSPHVPLGPCHLHNQTMTLTLLSED</sequence>
<feature type="domain" description="FIST" evidence="1">
    <location>
        <begin position="22"/>
        <end position="215"/>
    </location>
</feature>
<dbReference type="Proteomes" id="UP001177212">
    <property type="component" value="Unassembled WGS sequence"/>
</dbReference>
<gene>
    <name evidence="3" type="ORF">Q8W34_16915</name>
</gene>
<dbReference type="Pfam" id="PF10442">
    <property type="entry name" value="FIST_C"/>
    <property type="match status" value="1"/>
</dbReference>
<dbReference type="RefSeq" id="WP_305472949.1">
    <property type="nucleotide sequence ID" value="NZ_JAUYVT010000019.1"/>
</dbReference>
<protein>
    <submittedName>
        <fullName evidence="3">FIST N-terminal domain-containing protein</fullName>
    </submittedName>
</protein>
<name>A0ABT9FHR1_9GAMM</name>
<proteinExistence type="predicted"/>
<dbReference type="PANTHER" id="PTHR40252">
    <property type="entry name" value="BLR0328 PROTEIN"/>
    <property type="match status" value="1"/>
</dbReference>
<evidence type="ECO:0000313" key="4">
    <source>
        <dbReference type="Proteomes" id="UP001177212"/>
    </source>
</evidence>
<evidence type="ECO:0000259" key="2">
    <source>
        <dbReference type="SMART" id="SM01204"/>
    </source>
</evidence>
<dbReference type="PANTHER" id="PTHR40252:SF2">
    <property type="entry name" value="BLR0328 PROTEIN"/>
    <property type="match status" value="1"/>
</dbReference>
<accession>A0ABT9FHR1</accession>
<dbReference type="InterPro" id="IPR019494">
    <property type="entry name" value="FIST_C"/>
</dbReference>
<evidence type="ECO:0000313" key="3">
    <source>
        <dbReference type="EMBL" id="MDP2566332.1"/>
    </source>
</evidence>
<dbReference type="InterPro" id="IPR013702">
    <property type="entry name" value="FIST_domain_N"/>
</dbReference>
<dbReference type="SMART" id="SM00897">
    <property type="entry name" value="FIST"/>
    <property type="match status" value="1"/>
</dbReference>
<dbReference type="SMART" id="SM01204">
    <property type="entry name" value="FIST_C"/>
    <property type="match status" value="1"/>
</dbReference>
<reference evidence="3" key="1">
    <citation type="submission" date="2023-07" db="EMBL/GenBank/DDBJ databases">
        <title>Genome content predicts the carbon catabolic preferences of heterotrophic bacteria.</title>
        <authorList>
            <person name="Gralka M."/>
        </authorList>
    </citation>
    <scope>NUCLEOTIDE SEQUENCE</scope>
    <source>
        <strain evidence="3">4G09</strain>
    </source>
</reference>
<dbReference type="Pfam" id="PF08495">
    <property type="entry name" value="FIST"/>
    <property type="match status" value="1"/>
</dbReference>
<evidence type="ECO:0000259" key="1">
    <source>
        <dbReference type="SMART" id="SM00897"/>
    </source>
</evidence>
<dbReference type="EMBL" id="JAUYVT010000019">
    <property type="protein sequence ID" value="MDP2566332.1"/>
    <property type="molecule type" value="Genomic_DNA"/>
</dbReference>
<keyword evidence="4" id="KW-1185">Reference proteome</keyword>
<feature type="domain" description="FIST C-domain" evidence="2">
    <location>
        <begin position="216"/>
        <end position="355"/>
    </location>
</feature>
<comment type="caution">
    <text evidence="3">The sequence shown here is derived from an EMBL/GenBank/DDBJ whole genome shotgun (WGS) entry which is preliminary data.</text>
</comment>